<feature type="compositionally biased region" description="Basic and acidic residues" evidence="1">
    <location>
        <begin position="130"/>
        <end position="147"/>
    </location>
</feature>
<feature type="compositionally biased region" description="Basic residues" evidence="1">
    <location>
        <begin position="119"/>
        <end position="129"/>
    </location>
</feature>
<accession>A0A8W8LWW1</accession>
<keyword evidence="3" id="KW-1185">Reference proteome</keyword>
<evidence type="ECO:0000256" key="1">
    <source>
        <dbReference type="SAM" id="MobiDB-lite"/>
    </source>
</evidence>
<feature type="region of interest" description="Disordered" evidence="1">
    <location>
        <begin position="115"/>
        <end position="171"/>
    </location>
</feature>
<reference evidence="2" key="1">
    <citation type="submission" date="2022-08" db="UniProtKB">
        <authorList>
            <consortium name="EnsemblMetazoa"/>
        </authorList>
    </citation>
    <scope>IDENTIFICATION</scope>
    <source>
        <strain evidence="2">05x7-T-G4-1.051#20</strain>
    </source>
</reference>
<protein>
    <submittedName>
        <fullName evidence="2">Uncharacterized protein</fullName>
    </submittedName>
</protein>
<feature type="region of interest" description="Disordered" evidence="1">
    <location>
        <begin position="80"/>
        <end position="100"/>
    </location>
</feature>
<dbReference type="Proteomes" id="UP000005408">
    <property type="component" value="Unassembled WGS sequence"/>
</dbReference>
<sequence length="171" mass="19559">MCYNLNDRLLRSSWDQPCSRRSKTRSLLASNERETFLSYGIFNMVAGKRTAELLHKQHKHELHRQSHSDVYKLSDLFHHHKHSNESTPNPSPKLKHQRPTHAHTIDLTEHLMANASSKTHGHGSHHHKGSKSDLSKSSESQKNKKPSDLQPSHSMDSILHKSGVSCHKPHK</sequence>
<evidence type="ECO:0000313" key="2">
    <source>
        <dbReference type="EnsemblMetazoa" id="G30187.1:cds"/>
    </source>
</evidence>
<name>A0A8W8LWW1_MAGGI</name>
<dbReference type="EnsemblMetazoa" id="G30187.1">
    <property type="protein sequence ID" value="G30187.1:cds"/>
    <property type="gene ID" value="G30187"/>
</dbReference>
<organism evidence="2 3">
    <name type="scientific">Magallana gigas</name>
    <name type="common">Pacific oyster</name>
    <name type="synonym">Crassostrea gigas</name>
    <dbReference type="NCBI Taxonomy" id="29159"/>
    <lineage>
        <taxon>Eukaryota</taxon>
        <taxon>Metazoa</taxon>
        <taxon>Spiralia</taxon>
        <taxon>Lophotrochozoa</taxon>
        <taxon>Mollusca</taxon>
        <taxon>Bivalvia</taxon>
        <taxon>Autobranchia</taxon>
        <taxon>Pteriomorphia</taxon>
        <taxon>Ostreida</taxon>
        <taxon>Ostreoidea</taxon>
        <taxon>Ostreidae</taxon>
        <taxon>Magallana</taxon>
    </lineage>
</organism>
<evidence type="ECO:0000313" key="3">
    <source>
        <dbReference type="Proteomes" id="UP000005408"/>
    </source>
</evidence>
<proteinExistence type="predicted"/>
<dbReference type="AlphaFoldDB" id="A0A8W8LWW1"/>